<dbReference type="EMBL" id="JAMFTS010000005">
    <property type="protein sequence ID" value="KAJ4756036.1"/>
    <property type="molecule type" value="Genomic_DNA"/>
</dbReference>
<evidence type="ECO:0000256" key="2">
    <source>
        <dbReference type="ARBA" id="ARBA00022737"/>
    </source>
</evidence>
<name>A0AAV8CKV1_9POAL</name>
<evidence type="ECO:0000256" key="1">
    <source>
        <dbReference type="ARBA" id="ARBA00022441"/>
    </source>
</evidence>
<dbReference type="Proteomes" id="UP001140206">
    <property type="component" value="Chromosome 5"/>
</dbReference>
<proteinExistence type="predicted"/>
<dbReference type="SUPFAM" id="SSF117281">
    <property type="entry name" value="Kelch motif"/>
    <property type="match status" value="1"/>
</dbReference>
<sequence>MCFRKLSFGQEKYDPFDPLIPGLPEEIAKLCIALVPRSYLPTMGAVSKAWRKYIRSKEFMAVRREAGRIEEWIYFLTGNPRGKEGIHWEVSRSGLVGDKTKMLPPMPGQVRGGFGVVVVDGKLLVLAGYTLDEEMNCLAVSDEVYEYDSLINRWSILAKMNVARYDFACAEVDGLVYAVGGFGADGDSLSSTEVYDPATNQWTLVQSLRRPRWGCFACGLSGNLYVMGGRSSLTIGNSRSVDIYAPDQDSWHEMKNGCVMVTAHAVLGSRLFCVEWKNQRRLAIFDPVDNSWHEALIPLTGSSTVSFCFGILEGKLFLFPSEEKPGYRTLVYNPNAPTGSEWTTTSVIRPPGICLNCVTIEA</sequence>
<comment type="caution">
    <text evidence="4">The sequence shown here is derived from an EMBL/GenBank/DDBJ whole genome shotgun (WGS) entry which is preliminary data.</text>
</comment>
<dbReference type="Pfam" id="PF01344">
    <property type="entry name" value="Kelch_1"/>
    <property type="match status" value="3"/>
</dbReference>
<evidence type="ECO:0000259" key="3">
    <source>
        <dbReference type="Pfam" id="PF00646"/>
    </source>
</evidence>
<dbReference type="PANTHER" id="PTHR46344">
    <property type="entry name" value="OS02G0202900 PROTEIN"/>
    <property type="match status" value="1"/>
</dbReference>
<dbReference type="PANTHER" id="PTHR46344:SF1">
    <property type="entry name" value="OS02G0504900 PROTEIN"/>
    <property type="match status" value="1"/>
</dbReference>
<dbReference type="Pfam" id="PF00646">
    <property type="entry name" value="F-box"/>
    <property type="match status" value="1"/>
</dbReference>
<keyword evidence="1" id="KW-0880">Kelch repeat</keyword>
<organism evidence="4 5">
    <name type="scientific">Rhynchospora pubera</name>
    <dbReference type="NCBI Taxonomy" id="906938"/>
    <lineage>
        <taxon>Eukaryota</taxon>
        <taxon>Viridiplantae</taxon>
        <taxon>Streptophyta</taxon>
        <taxon>Embryophyta</taxon>
        <taxon>Tracheophyta</taxon>
        <taxon>Spermatophyta</taxon>
        <taxon>Magnoliopsida</taxon>
        <taxon>Liliopsida</taxon>
        <taxon>Poales</taxon>
        <taxon>Cyperaceae</taxon>
        <taxon>Cyperoideae</taxon>
        <taxon>Rhynchosporeae</taxon>
        <taxon>Rhynchospora</taxon>
    </lineage>
</organism>
<dbReference type="InterPro" id="IPR006652">
    <property type="entry name" value="Kelch_1"/>
</dbReference>
<keyword evidence="2" id="KW-0677">Repeat</keyword>
<dbReference type="InterPro" id="IPR015915">
    <property type="entry name" value="Kelch-typ_b-propeller"/>
</dbReference>
<dbReference type="SMART" id="SM00612">
    <property type="entry name" value="Kelch"/>
    <property type="match status" value="3"/>
</dbReference>
<reference evidence="4" key="1">
    <citation type="submission" date="2022-08" db="EMBL/GenBank/DDBJ databases">
        <authorList>
            <person name="Marques A."/>
        </authorList>
    </citation>
    <scope>NUCLEOTIDE SEQUENCE</scope>
    <source>
        <strain evidence="4">RhyPub2mFocal</strain>
        <tissue evidence="4">Leaves</tissue>
    </source>
</reference>
<gene>
    <name evidence="4" type="ORF">LUZ62_090441</name>
</gene>
<dbReference type="CDD" id="cd22152">
    <property type="entry name" value="F-box_AtAFR-like"/>
    <property type="match status" value="1"/>
</dbReference>
<keyword evidence="5" id="KW-1185">Reference proteome</keyword>
<dbReference type="Gene3D" id="2.120.10.80">
    <property type="entry name" value="Kelch-type beta propeller"/>
    <property type="match status" value="1"/>
</dbReference>
<feature type="domain" description="F-box" evidence="3">
    <location>
        <begin position="21"/>
        <end position="59"/>
    </location>
</feature>
<evidence type="ECO:0000313" key="5">
    <source>
        <dbReference type="Proteomes" id="UP001140206"/>
    </source>
</evidence>
<dbReference type="AlphaFoldDB" id="A0AAV8CKV1"/>
<protein>
    <submittedName>
        <fullName evidence="4">F-box/kelch-repeat protein</fullName>
    </submittedName>
</protein>
<accession>A0AAV8CKV1</accession>
<evidence type="ECO:0000313" key="4">
    <source>
        <dbReference type="EMBL" id="KAJ4756036.1"/>
    </source>
</evidence>
<dbReference type="InterPro" id="IPR001810">
    <property type="entry name" value="F-box_dom"/>
</dbReference>